<gene>
    <name evidence="10" type="primary">cpfC</name>
    <name evidence="12" type="ORF">FC81_GL001217</name>
</gene>
<dbReference type="FunFam" id="3.40.50.1400:FF:000002">
    <property type="entry name" value="Ferrochelatase"/>
    <property type="match status" value="1"/>
</dbReference>
<evidence type="ECO:0000256" key="8">
    <source>
        <dbReference type="ARBA" id="ARBA00023244"/>
    </source>
</evidence>
<comment type="pathway">
    <text evidence="1 10">Porphyrin-containing compound metabolism; protoheme biosynthesis.</text>
</comment>
<dbReference type="CDD" id="cd03411">
    <property type="entry name" value="Ferrochelatase_N"/>
    <property type="match status" value="1"/>
</dbReference>
<evidence type="ECO:0000313" key="12">
    <source>
        <dbReference type="EMBL" id="KRL01533.1"/>
    </source>
</evidence>
<dbReference type="InterPro" id="IPR033659">
    <property type="entry name" value="Ferrochelatase_N"/>
</dbReference>
<accession>A0A0R1M0L7</accession>
<dbReference type="EC" id="4.99.1.9" evidence="10"/>
<dbReference type="EMBL" id="AZEF01000025">
    <property type="protein sequence ID" value="KRL01533.1"/>
    <property type="molecule type" value="Genomic_DNA"/>
</dbReference>
<evidence type="ECO:0000313" key="13">
    <source>
        <dbReference type="Proteomes" id="UP000051621"/>
    </source>
</evidence>
<evidence type="ECO:0000256" key="10">
    <source>
        <dbReference type="HAMAP-Rule" id="MF_00323"/>
    </source>
</evidence>
<keyword evidence="5 10" id="KW-0408">Iron</keyword>
<dbReference type="GO" id="GO:0006783">
    <property type="term" value="P:heme biosynthetic process"/>
    <property type="evidence" value="ECO:0007669"/>
    <property type="project" value="UniProtKB-UniRule"/>
</dbReference>
<keyword evidence="3 10" id="KW-0963">Cytoplasm</keyword>
<comment type="catalytic activity">
    <reaction evidence="9">
        <text>Fe-coproporphyrin III + 2 H(+) = coproporphyrin III + Fe(2+)</text>
        <dbReference type="Rhea" id="RHEA:49572"/>
        <dbReference type="ChEBI" id="CHEBI:15378"/>
        <dbReference type="ChEBI" id="CHEBI:29033"/>
        <dbReference type="ChEBI" id="CHEBI:68438"/>
        <dbReference type="ChEBI" id="CHEBI:131725"/>
        <dbReference type="EC" id="4.99.1.9"/>
    </reaction>
    <physiologicalReaction direction="right-to-left" evidence="9">
        <dbReference type="Rhea" id="RHEA:49574"/>
    </physiologicalReaction>
</comment>
<dbReference type="Pfam" id="PF00762">
    <property type="entry name" value="Ferrochelatase"/>
    <property type="match status" value="1"/>
</dbReference>
<dbReference type="NCBIfam" id="TIGR00109">
    <property type="entry name" value="hemH"/>
    <property type="match status" value="1"/>
</dbReference>
<comment type="function">
    <text evidence="10">Involved in coproporphyrin-dependent heme b biosynthesis. Catalyzes the insertion of ferrous iron into coproporphyrin III to form Fe-coproporphyrin III.</text>
</comment>
<feature type="binding site" evidence="10">
    <location>
        <position position="191"/>
    </location>
    <ligand>
        <name>Fe(2+)</name>
        <dbReference type="ChEBI" id="CHEBI:29033"/>
    </ligand>
</feature>
<proteinExistence type="inferred from homology"/>
<evidence type="ECO:0000256" key="1">
    <source>
        <dbReference type="ARBA" id="ARBA00004744"/>
    </source>
</evidence>
<dbReference type="Gene3D" id="3.40.50.1400">
    <property type="match status" value="2"/>
</dbReference>
<comment type="caution">
    <text evidence="12">The sequence shown here is derived from an EMBL/GenBank/DDBJ whole genome shotgun (WGS) entry which is preliminary data.</text>
</comment>
<dbReference type="HAMAP" id="MF_00323">
    <property type="entry name" value="Ferrochelatase"/>
    <property type="match status" value="1"/>
</dbReference>
<dbReference type="UniPathway" id="UPA00252"/>
<dbReference type="SUPFAM" id="SSF53800">
    <property type="entry name" value="Chelatase"/>
    <property type="match status" value="1"/>
</dbReference>
<dbReference type="GO" id="GO:0046872">
    <property type="term" value="F:metal ion binding"/>
    <property type="evidence" value="ECO:0007669"/>
    <property type="project" value="UniProtKB-KW"/>
</dbReference>
<dbReference type="RefSeq" id="WP_057744028.1">
    <property type="nucleotide sequence ID" value="NZ_AZEF01000025.1"/>
</dbReference>
<dbReference type="OrthoDB" id="9809741at2"/>
<dbReference type="AlphaFoldDB" id="A0A0R1M0L7"/>
<dbReference type="PANTHER" id="PTHR11108:SF1">
    <property type="entry name" value="FERROCHELATASE, MITOCHONDRIAL"/>
    <property type="match status" value="1"/>
</dbReference>
<keyword evidence="7 10" id="KW-0456">Lyase</keyword>
<keyword evidence="4 10" id="KW-0479">Metal-binding</keyword>
<sequence length="316" mass="36111">MHKAVLLVNTGTPATSTREDVRSYLKCFLSDPHIINMPYWQWQPILRLMILPWRPFKSAKLYQQIWLAEKGSPLEYYTKQQARKLQTQLPEYIVKYAMSYSKPTIAEVLKTFEQIGIDSLTVIPLYPQYSRTTTGAVIDEIHRFYTQKAAKPVLHIVKDFCSTEEYIKALTTQIKEGVATFKPDKVLYSYHGIPVSYVVKGDIYQMRCNLTTKLLAKSLPQISAIQTYQSRFGFAPWLEPATKATLKQLPAKGIKHVLVVAPSFVADCLETLNELAIENRAAFLKSGGTDYHVLPALNDSQMFIDVLEQLVRRVEE</sequence>
<evidence type="ECO:0000256" key="9">
    <source>
        <dbReference type="ARBA" id="ARBA00024536"/>
    </source>
</evidence>
<evidence type="ECO:0000256" key="7">
    <source>
        <dbReference type="ARBA" id="ARBA00023239"/>
    </source>
</evidence>
<evidence type="ECO:0000256" key="11">
    <source>
        <dbReference type="RuleBase" id="RU004185"/>
    </source>
</evidence>
<keyword evidence="6 10" id="KW-0350">Heme biosynthesis</keyword>
<dbReference type="PANTHER" id="PTHR11108">
    <property type="entry name" value="FERROCHELATASE"/>
    <property type="match status" value="1"/>
</dbReference>
<keyword evidence="13" id="KW-1185">Reference proteome</keyword>
<protein>
    <recommendedName>
        <fullName evidence="10">Coproporphyrin III ferrochelatase</fullName>
        <ecNumber evidence="10">4.99.1.9</ecNumber>
    </recommendedName>
</protein>
<dbReference type="GO" id="GO:0005737">
    <property type="term" value="C:cytoplasm"/>
    <property type="evidence" value="ECO:0007669"/>
    <property type="project" value="UniProtKB-SubCell"/>
</dbReference>
<feature type="binding site" evidence="10">
    <location>
        <position position="270"/>
    </location>
    <ligand>
        <name>Fe(2+)</name>
        <dbReference type="ChEBI" id="CHEBI:29033"/>
    </ligand>
</feature>
<keyword evidence="8 10" id="KW-0627">Porphyrin biosynthesis</keyword>
<dbReference type="Proteomes" id="UP000051621">
    <property type="component" value="Unassembled WGS sequence"/>
</dbReference>
<evidence type="ECO:0000256" key="5">
    <source>
        <dbReference type="ARBA" id="ARBA00023004"/>
    </source>
</evidence>
<evidence type="ECO:0000256" key="4">
    <source>
        <dbReference type="ARBA" id="ARBA00022723"/>
    </source>
</evidence>
<comment type="caution">
    <text evidence="10">Lacks conserved residue(s) required for the propagation of feature annotation.</text>
</comment>
<dbReference type="GO" id="GO:0004325">
    <property type="term" value="F:ferrochelatase activity"/>
    <property type="evidence" value="ECO:0007669"/>
    <property type="project" value="UniProtKB-UniRule"/>
</dbReference>
<dbReference type="InterPro" id="IPR001015">
    <property type="entry name" value="Ferrochelatase"/>
</dbReference>
<name>A0A0R1M0L7_9LACO</name>
<dbReference type="PATRIC" id="fig|1423731.3.peg.1248"/>
<dbReference type="InterPro" id="IPR033644">
    <property type="entry name" value="Ferrochelatase_C"/>
</dbReference>
<evidence type="ECO:0000256" key="3">
    <source>
        <dbReference type="ARBA" id="ARBA00022490"/>
    </source>
</evidence>
<reference evidence="12 13" key="1">
    <citation type="journal article" date="2015" name="Genome Announc.">
        <title>Expanding the biotechnology potential of lactobacilli through comparative genomics of 213 strains and associated genera.</title>
        <authorList>
            <person name="Sun Z."/>
            <person name="Harris H.M."/>
            <person name="McCann A."/>
            <person name="Guo C."/>
            <person name="Argimon S."/>
            <person name="Zhang W."/>
            <person name="Yang X."/>
            <person name="Jeffery I.B."/>
            <person name="Cooney J.C."/>
            <person name="Kagawa T.F."/>
            <person name="Liu W."/>
            <person name="Song Y."/>
            <person name="Salvetti E."/>
            <person name="Wrobel A."/>
            <person name="Rasinkangas P."/>
            <person name="Parkhill J."/>
            <person name="Rea M.C."/>
            <person name="O'Sullivan O."/>
            <person name="Ritari J."/>
            <person name="Douillard F.P."/>
            <person name="Paul Ross R."/>
            <person name="Yang R."/>
            <person name="Briner A.E."/>
            <person name="Felis G.E."/>
            <person name="de Vos W.M."/>
            <person name="Barrangou R."/>
            <person name="Klaenhammer T.R."/>
            <person name="Caufield P.W."/>
            <person name="Cui Y."/>
            <person name="Zhang H."/>
            <person name="O'Toole P.W."/>
        </authorList>
    </citation>
    <scope>NUCLEOTIDE SEQUENCE [LARGE SCALE GENOMIC DNA]</scope>
    <source>
        <strain evidence="12 13">DSM 19910</strain>
    </source>
</reference>
<dbReference type="CDD" id="cd00419">
    <property type="entry name" value="Ferrochelatase_C"/>
    <property type="match status" value="1"/>
</dbReference>
<dbReference type="STRING" id="1423731.FC81_GL001217"/>
<evidence type="ECO:0000256" key="6">
    <source>
        <dbReference type="ARBA" id="ARBA00023133"/>
    </source>
</evidence>
<comment type="similarity">
    <text evidence="2 10 11">Belongs to the ferrochelatase family.</text>
</comment>
<comment type="subcellular location">
    <subcellularLocation>
        <location evidence="10">Cytoplasm</location>
    </subcellularLocation>
</comment>
<organism evidence="12 13">
    <name type="scientific">Liquorilactobacillus capillatus DSM 19910</name>
    <dbReference type="NCBI Taxonomy" id="1423731"/>
    <lineage>
        <taxon>Bacteria</taxon>
        <taxon>Bacillati</taxon>
        <taxon>Bacillota</taxon>
        <taxon>Bacilli</taxon>
        <taxon>Lactobacillales</taxon>
        <taxon>Lactobacillaceae</taxon>
        <taxon>Liquorilactobacillus</taxon>
    </lineage>
</organism>
<evidence type="ECO:0000256" key="2">
    <source>
        <dbReference type="ARBA" id="ARBA00007718"/>
    </source>
</evidence>